<reference evidence="2 3" key="1">
    <citation type="submission" date="2016-04" db="EMBL/GenBank/DDBJ databases">
        <title>Draft genome sequence of Janthinobacterium psychrotolerans sp. nov., isolated from freshwater sediments in Denmark.</title>
        <authorList>
            <person name="Gong X."/>
            <person name="Skrivergaard S."/>
            <person name="Korsgaard B.S."/>
            <person name="Schreiber L."/>
            <person name="Marshall I.P."/>
            <person name="Finster K."/>
            <person name="Schramm A."/>
        </authorList>
    </citation>
    <scope>NUCLEOTIDE SEQUENCE [LARGE SCALE GENOMIC DNA]</scope>
    <source>
        <strain evidence="2 3">S3-2</strain>
    </source>
</reference>
<sequence>MTHSAWTRARQPVNAADYASSDWEALKLCTQLGDFILPCCEAPAVLKTSIRGVPFFAHLTDECATAPETKWHKAGKTAVLAALRGLGIEGWDEAPGQTAAGDKWKADVLFSHNGRTIAIELQRSYQHLRDFTRRQERYKASGVECYWLVRLEIFRTLVKTTGPLLLKRDYGNKWPEDGIGTGSLPELPVAMLDTDRDGHVDFGGMQSATVPAWLDGILNGSYQYRQGSWNLN</sequence>
<dbReference type="Pfam" id="PF06054">
    <property type="entry name" value="CoiA_nuc"/>
    <property type="match status" value="1"/>
</dbReference>
<dbReference type="AlphaFoldDB" id="A0A1A7C564"/>
<protein>
    <submittedName>
        <fullName evidence="2">Competence protein CoiA-like family protein</fullName>
    </submittedName>
</protein>
<dbReference type="Proteomes" id="UP000092713">
    <property type="component" value="Unassembled WGS sequence"/>
</dbReference>
<organism evidence="2 3">
    <name type="scientific">Janthinobacterium psychrotolerans</name>
    <dbReference type="NCBI Taxonomy" id="1747903"/>
    <lineage>
        <taxon>Bacteria</taxon>
        <taxon>Pseudomonadati</taxon>
        <taxon>Pseudomonadota</taxon>
        <taxon>Betaproteobacteria</taxon>
        <taxon>Burkholderiales</taxon>
        <taxon>Oxalobacteraceae</taxon>
        <taxon>Janthinobacterium</taxon>
    </lineage>
</organism>
<dbReference type="OrthoDB" id="8910564at2"/>
<accession>A0A1A7C564</accession>
<gene>
    <name evidence="2" type="ORF">ASR47_102347</name>
</gene>
<dbReference type="EMBL" id="LOCQ01000040">
    <property type="protein sequence ID" value="OBV41076.1"/>
    <property type="molecule type" value="Genomic_DNA"/>
</dbReference>
<comment type="caution">
    <text evidence="2">The sequence shown here is derived from an EMBL/GenBank/DDBJ whole genome shotgun (WGS) entry which is preliminary data.</text>
</comment>
<name>A0A1A7C564_9BURK</name>
<proteinExistence type="predicted"/>
<keyword evidence="3" id="KW-1185">Reference proteome</keyword>
<evidence type="ECO:0000259" key="1">
    <source>
        <dbReference type="Pfam" id="PF06054"/>
    </source>
</evidence>
<evidence type="ECO:0000313" key="3">
    <source>
        <dbReference type="Proteomes" id="UP000092713"/>
    </source>
</evidence>
<evidence type="ECO:0000313" key="2">
    <source>
        <dbReference type="EMBL" id="OBV41076.1"/>
    </source>
</evidence>
<dbReference type="STRING" id="1747903.ASR47_102347"/>
<dbReference type="InterPro" id="IPR010330">
    <property type="entry name" value="CoiA_nuc"/>
</dbReference>
<feature type="domain" description="Competence protein CoiA nuclease-like" evidence="1">
    <location>
        <begin position="68"/>
        <end position="151"/>
    </location>
</feature>